<accession>A0A1T1H5S5</accession>
<gene>
    <name evidence="3" type="ORF">B1202_00770</name>
</gene>
<proteinExistence type="predicted"/>
<protein>
    <submittedName>
        <fullName evidence="3">GH3 auxin-responsive promoter</fullName>
    </submittedName>
</protein>
<dbReference type="Proteomes" id="UP000191160">
    <property type="component" value="Unassembled WGS sequence"/>
</dbReference>
<evidence type="ECO:0000313" key="4">
    <source>
        <dbReference type="Proteomes" id="UP000191160"/>
    </source>
</evidence>
<name>A0A1T1H5S5_9GAMM</name>
<dbReference type="PANTHER" id="PTHR31901">
    <property type="entry name" value="GH3 DOMAIN-CONTAINING PROTEIN"/>
    <property type="match status" value="1"/>
</dbReference>
<sequence>MGLLLTTAHQVLNIACRKAFQRYTQQANQLENVQRKKLSHFLKQHISQNLSYEQFAKKYPLSRYSNWKSQIEQSRQSGKNCLGPEKIVRFQPTSGSSEAIKFIPYTQAFLDELDEAIGLWLTNLYRTHPQLKNSTHYWSVSWLPESQRKLLENSNLNDDSALLNVSKRVLSKITQSVPTEIAMANSAEDAMFATAVYLVADKHLGMISVWSPTFALQLLDIIQEHQAEIVQVLKTGQWQREGLGFLQVPKSCQQCYRLQDLDLTQATAWKKLWPKLSLVSSWDTASAEQWAVQLQQRIAGVAFEGKGLWATEGVVTIPFANRFTLSYQSHFYEFILQDSQKVVPSWQLKKGDIVSPVITTGSGLIRYVIDDELEVTDFYQQVPCFKFLGRKMTVDLVGEKLDHNAAVKVLAEFKQADYLPISILGIEQCSVKKPHYILLSEGNVDKQPSAQALDRLLKHNFHYELARDLGQLDEPEVVHVQDAWDYYKTLAMNNGMIEGNIKPEPLKKMKTKIIEY</sequence>
<dbReference type="Pfam" id="PF23572">
    <property type="entry name" value="GH3_C"/>
    <property type="match status" value="1"/>
</dbReference>
<dbReference type="GO" id="GO:0016881">
    <property type="term" value="F:acid-amino acid ligase activity"/>
    <property type="evidence" value="ECO:0007669"/>
    <property type="project" value="TreeGrafter"/>
</dbReference>
<dbReference type="GO" id="GO:0005737">
    <property type="term" value="C:cytoplasm"/>
    <property type="evidence" value="ECO:0007669"/>
    <property type="project" value="TreeGrafter"/>
</dbReference>
<dbReference type="RefSeq" id="WP_078188626.1">
    <property type="nucleotide sequence ID" value="NZ_JAMCOZ010000012.1"/>
</dbReference>
<evidence type="ECO:0000313" key="3">
    <source>
        <dbReference type="EMBL" id="OOV85219.1"/>
    </source>
</evidence>
<dbReference type="EMBL" id="MVKX01000001">
    <property type="protein sequence ID" value="OOV85219.1"/>
    <property type="molecule type" value="Genomic_DNA"/>
</dbReference>
<keyword evidence="4" id="KW-1185">Reference proteome</keyword>
<dbReference type="InterPro" id="IPR055378">
    <property type="entry name" value="GH3_C"/>
</dbReference>
<dbReference type="Pfam" id="PF03321">
    <property type="entry name" value="GH3"/>
    <property type="match status" value="1"/>
</dbReference>
<dbReference type="PANTHER" id="PTHR31901:SF9">
    <property type="entry name" value="GH3 DOMAIN-CONTAINING PROTEIN"/>
    <property type="match status" value="1"/>
</dbReference>
<evidence type="ECO:0000259" key="2">
    <source>
        <dbReference type="Pfam" id="PF23572"/>
    </source>
</evidence>
<dbReference type="AlphaFoldDB" id="A0A1T1H5S5"/>
<reference evidence="3 4" key="1">
    <citation type="submission" date="2017-02" db="EMBL/GenBank/DDBJ databases">
        <title>Acinetobacter sp. ANC 4945, whole genome shotgun sequencing project.</title>
        <authorList>
            <person name="Radolfova-Krizova L."/>
            <person name="Al Atrouni A."/>
            <person name="Nemec A."/>
        </authorList>
    </citation>
    <scope>NUCLEOTIDE SEQUENCE [LARGE SCALE GENOMIC DNA]</scope>
    <source>
        <strain evidence="3 4">ANC 4945</strain>
    </source>
</reference>
<dbReference type="Pfam" id="PF23571">
    <property type="entry name" value="GH3_M"/>
    <property type="match status" value="1"/>
</dbReference>
<feature type="domain" description="GH3 middle" evidence="1">
    <location>
        <begin position="323"/>
        <end position="390"/>
    </location>
</feature>
<organism evidence="3 4">
    <name type="scientific">Acinetobacter amyesii</name>
    <dbReference type="NCBI Taxonomy" id="2942470"/>
    <lineage>
        <taxon>Bacteria</taxon>
        <taxon>Pseudomonadati</taxon>
        <taxon>Pseudomonadota</taxon>
        <taxon>Gammaproteobacteria</taxon>
        <taxon>Moraxellales</taxon>
        <taxon>Moraxellaceae</taxon>
        <taxon>Acinetobacter</taxon>
    </lineage>
</organism>
<comment type="caution">
    <text evidence="3">The sequence shown here is derived from an EMBL/GenBank/DDBJ whole genome shotgun (WGS) entry which is preliminary data.</text>
</comment>
<dbReference type="InterPro" id="IPR004993">
    <property type="entry name" value="GH3"/>
</dbReference>
<evidence type="ECO:0000259" key="1">
    <source>
        <dbReference type="Pfam" id="PF23571"/>
    </source>
</evidence>
<dbReference type="InterPro" id="IPR055377">
    <property type="entry name" value="GH3_M"/>
</dbReference>
<feature type="domain" description="GH3 C-terminal" evidence="2">
    <location>
        <begin position="429"/>
        <end position="505"/>
    </location>
</feature>